<evidence type="ECO:0000256" key="4">
    <source>
        <dbReference type="ARBA" id="ARBA00022723"/>
    </source>
</evidence>
<proteinExistence type="predicted"/>
<dbReference type="SUPFAM" id="SSF81606">
    <property type="entry name" value="PP2C-like"/>
    <property type="match status" value="1"/>
</dbReference>
<evidence type="ECO:0000256" key="3">
    <source>
        <dbReference type="ARBA" id="ARBA00013081"/>
    </source>
</evidence>
<organism evidence="11 12">
    <name type="scientific">Solanum tuberosum</name>
    <name type="common">Potato</name>
    <dbReference type="NCBI Taxonomy" id="4113"/>
    <lineage>
        <taxon>Eukaryota</taxon>
        <taxon>Viridiplantae</taxon>
        <taxon>Streptophyta</taxon>
        <taxon>Embryophyta</taxon>
        <taxon>Tracheophyta</taxon>
        <taxon>Spermatophyta</taxon>
        <taxon>Magnoliopsida</taxon>
        <taxon>eudicotyledons</taxon>
        <taxon>Gunneridae</taxon>
        <taxon>Pentapetalae</taxon>
        <taxon>asterids</taxon>
        <taxon>lamiids</taxon>
        <taxon>Solanales</taxon>
        <taxon>Solanaceae</taxon>
        <taxon>Solanoideae</taxon>
        <taxon>Solaneae</taxon>
        <taxon>Solanum</taxon>
    </lineage>
</organism>
<evidence type="ECO:0000256" key="8">
    <source>
        <dbReference type="ARBA" id="ARBA00023211"/>
    </source>
</evidence>
<comment type="cofactor">
    <cofactor evidence="2">
        <name>Mg(2+)</name>
        <dbReference type="ChEBI" id="CHEBI:18420"/>
    </cofactor>
</comment>
<evidence type="ECO:0000313" key="11">
    <source>
        <dbReference type="EMBL" id="KAH0749226.1"/>
    </source>
</evidence>
<keyword evidence="6" id="KW-0460">Magnesium</keyword>
<protein>
    <recommendedName>
        <fullName evidence="3">protein-serine/threonine phosphatase</fullName>
        <ecNumber evidence="3">3.1.3.16</ecNumber>
    </recommendedName>
</protein>
<comment type="caution">
    <text evidence="11">The sequence shown here is derived from an EMBL/GenBank/DDBJ whole genome shotgun (WGS) entry which is preliminary data.</text>
</comment>
<dbReference type="Pfam" id="PF00481">
    <property type="entry name" value="PP2C"/>
    <property type="match status" value="1"/>
</dbReference>
<name>A0ABQ7UJU8_SOLTU</name>
<dbReference type="Proteomes" id="UP000826656">
    <property type="component" value="Unassembled WGS sequence"/>
</dbReference>
<evidence type="ECO:0000313" key="12">
    <source>
        <dbReference type="Proteomes" id="UP000826656"/>
    </source>
</evidence>
<gene>
    <name evidence="11" type="ORF">KY290_028458</name>
</gene>
<dbReference type="EC" id="3.1.3.16" evidence="3"/>
<dbReference type="InterPro" id="IPR000222">
    <property type="entry name" value="PP2C_BS"/>
</dbReference>
<evidence type="ECO:0000256" key="5">
    <source>
        <dbReference type="ARBA" id="ARBA00022801"/>
    </source>
</evidence>
<feature type="region of interest" description="Disordered" evidence="9">
    <location>
        <begin position="1"/>
        <end position="29"/>
    </location>
</feature>
<evidence type="ECO:0000256" key="6">
    <source>
        <dbReference type="ARBA" id="ARBA00022842"/>
    </source>
</evidence>
<dbReference type="PANTHER" id="PTHR13832:SF790">
    <property type="entry name" value="PROTEIN PHOSPHATASE 2C 22-RELATED"/>
    <property type="match status" value="1"/>
</dbReference>
<keyword evidence="7" id="KW-0904">Protein phosphatase</keyword>
<dbReference type="CDD" id="cd00143">
    <property type="entry name" value="PP2Cc"/>
    <property type="match status" value="1"/>
</dbReference>
<evidence type="ECO:0000256" key="2">
    <source>
        <dbReference type="ARBA" id="ARBA00001946"/>
    </source>
</evidence>
<dbReference type="EMBL" id="JAIVGD010000019">
    <property type="protein sequence ID" value="KAH0749226.1"/>
    <property type="molecule type" value="Genomic_DNA"/>
</dbReference>
<evidence type="ECO:0000256" key="9">
    <source>
        <dbReference type="SAM" id="MobiDB-lite"/>
    </source>
</evidence>
<reference evidence="11 12" key="1">
    <citation type="journal article" date="2021" name="bioRxiv">
        <title>Chromosome-scale and haplotype-resolved genome assembly of a tetraploid potato cultivar.</title>
        <authorList>
            <person name="Sun H."/>
            <person name="Jiao W.-B."/>
            <person name="Krause K."/>
            <person name="Campoy J.A."/>
            <person name="Goel M."/>
            <person name="Folz-Donahue K."/>
            <person name="Kukat C."/>
            <person name="Huettel B."/>
            <person name="Schneeberger K."/>
        </authorList>
    </citation>
    <scope>NUCLEOTIDE SEQUENCE [LARGE SCALE GENOMIC DNA]</scope>
    <source>
        <strain evidence="11">SolTubOtavaFocal</strain>
        <tissue evidence="11">Leaves</tissue>
    </source>
</reference>
<dbReference type="Gene3D" id="3.60.40.10">
    <property type="entry name" value="PPM-type phosphatase domain"/>
    <property type="match status" value="1"/>
</dbReference>
<keyword evidence="5" id="KW-0378">Hydrolase</keyword>
<keyword evidence="12" id="KW-1185">Reference proteome</keyword>
<comment type="cofactor">
    <cofactor evidence="1">
        <name>Mn(2+)</name>
        <dbReference type="ChEBI" id="CHEBI:29035"/>
    </cofactor>
</comment>
<evidence type="ECO:0000256" key="1">
    <source>
        <dbReference type="ARBA" id="ARBA00001936"/>
    </source>
</evidence>
<sequence length="235" mass="25934">MEESKLMFDNCSRGNESSSNSKPPNPLAGDRRLVASATKKSLVRHPSLVRTKLSDVPLEPRTTTGDHATEYLPILRSGAWADIGSRSSMEDVYVCTDNLMSHHRTASSNEGTHAFYGIFDGHGGKHAADFACNHLPRFIAEDEDFPRQIDRAISSAFLQTDTAFSEACNLDADLASGTTALAALIIGRCLVGNFDKFLYFSHTYIPQSYQFAKYSYSTEGQQRLELVLILMALDL</sequence>
<dbReference type="InterPro" id="IPR001932">
    <property type="entry name" value="PPM-type_phosphatase-like_dom"/>
</dbReference>
<keyword evidence="8" id="KW-0464">Manganese</keyword>
<feature type="domain" description="PPM-type phosphatase" evidence="10">
    <location>
        <begin position="76"/>
        <end position="235"/>
    </location>
</feature>
<accession>A0ABQ7UJU8</accession>
<dbReference type="PROSITE" id="PS51746">
    <property type="entry name" value="PPM_2"/>
    <property type="match status" value="1"/>
</dbReference>
<dbReference type="PANTHER" id="PTHR13832">
    <property type="entry name" value="PROTEIN PHOSPHATASE 2C"/>
    <property type="match status" value="1"/>
</dbReference>
<dbReference type="PROSITE" id="PS01032">
    <property type="entry name" value="PPM_1"/>
    <property type="match status" value="1"/>
</dbReference>
<keyword evidence="4" id="KW-0479">Metal-binding</keyword>
<dbReference type="InterPro" id="IPR036457">
    <property type="entry name" value="PPM-type-like_dom_sf"/>
</dbReference>
<evidence type="ECO:0000256" key="7">
    <source>
        <dbReference type="ARBA" id="ARBA00022912"/>
    </source>
</evidence>
<evidence type="ECO:0000259" key="10">
    <source>
        <dbReference type="PROSITE" id="PS51746"/>
    </source>
</evidence>
<dbReference type="InterPro" id="IPR015655">
    <property type="entry name" value="PP2C"/>
</dbReference>